<dbReference type="AlphaFoldDB" id="G7V998"/>
<dbReference type="InterPro" id="IPR005146">
    <property type="entry name" value="B3/B4_tRNA-bd"/>
</dbReference>
<dbReference type="PROSITE" id="PS50886">
    <property type="entry name" value="TRBD"/>
    <property type="match status" value="1"/>
</dbReference>
<dbReference type="EC" id="6.1.1.20" evidence="15"/>
<keyword evidence="8 15" id="KW-0547">Nucleotide-binding</keyword>
<dbReference type="Gene3D" id="3.30.56.10">
    <property type="match status" value="2"/>
</dbReference>
<dbReference type="InterPro" id="IPR012340">
    <property type="entry name" value="NA-bd_OB-fold"/>
</dbReference>
<dbReference type="GO" id="GO:0000287">
    <property type="term" value="F:magnesium ion binding"/>
    <property type="evidence" value="ECO:0007669"/>
    <property type="project" value="UniProtKB-UniRule"/>
</dbReference>
<dbReference type="InterPro" id="IPR036690">
    <property type="entry name" value="Fdx_antiC-bd_sf"/>
</dbReference>
<dbReference type="Gene3D" id="3.30.70.380">
    <property type="entry name" value="Ferrodoxin-fold anticodon-binding domain"/>
    <property type="match status" value="1"/>
</dbReference>
<gene>
    <name evidence="15" type="primary">pheT</name>
    <name evidence="20" type="ordered locus">Tlie_0734</name>
</gene>
<keyword evidence="5 16" id="KW-0820">tRNA-binding</keyword>
<keyword evidence="21" id="KW-1185">Reference proteome</keyword>
<dbReference type="InterPro" id="IPR020825">
    <property type="entry name" value="Phe-tRNA_synthase-like_B3/B4"/>
</dbReference>
<feature type="binding site" evidence="15">
    <location>
        <position position="467"/>
    </location>
    <ligand>
        <name>Mg(2+)</name>
        <dbReference type="ChEBI" id="CHEBI:18420"/>
        <note>shared with alpha subunit</note>
    </ligand>
</feature>
<reference evidence="20 21" key="2">
    <citation type="journal article" date="2012" name="Stand. Genomic Sci.">
        <title>Genome sequence of the moderately thermophilic, amino-acid-degrading and sulfur-reducing bacterium Thermovirga lienii type strain (Cas60314(T)).</title>
        <authorList>
            <person name="Goker M."/>
            <person name="Saunders E."/>
            <person name="Lapidus A."/>
            <person name="Nolan M."/>
            <person name="Lucas S."/>
            <person name="Hammon N."/>
            <person name="Deshpande S."/>
            <person name="Cheng J.F."/>
            <person name="Han C."/>
            <person name="Tapia R."/>
            <person name="Goodwin L.A."/>
            <person name="Pitluck S."/>
            <person name="Liolios K."/>
            <person name="Mavromatis K."/>
            <person name="Pagani I."/>
            <person name="Ivanova N."/>
            <person name="Mikhailova N."/>
            <person name="Pati A."/>
            <person name="Chen A."/>
            <person name="Palaniappan K."/>
            <person name="Land M."/>
            <person name="Chang Y.J."/>
            <person name="Jeffries C.D."/>
            <person name="Brambilla E.M."/>
            <person name="Rohde M."/>
            <person name="Spring S."/>
            <person name="Detter J.C."/>
            <person name="Woyke T."/>
            <person name="Bristow J."/>
            <person name="Eisen J.A."/>
            <person name="Markowitz V."/>
            <person name="Hugenholtz P."/>
            <person name="Kyrpides N.C."/>
            <person name="Klenk H.P."/>
        </authorList>
    </citation>
    <scope>NUCLEOTIDE SEQUENCE [LARGE SCALE GENOMIC DNA]</scope>
    <source>
        <strain evidence="21">ATCC BAA-1197 / DSM 17291 / Cas60314</strain>
    </source>
</reference>
<comment type="catalytic activity">
    <reaction evidence="14 15">
        <text>tRNA(Phe) + L-phenylalanine + ATP = L-phenylalanyl-tRNA(Phe) + AMP + diphosphate + H(+)</text>
        <dbReference type="Rhea" id="RHEA:19413"/>
        <dbReference type="Rhea" id="RHEA-COMP:9668"/>
        <dbReference type="Rhea" id="RHEA-COMP:9699"/>
        <dbReference type="ChEBI" id="CHEBI:15378"/>
        <dbReference type="ChEBI" id="CHEBI:30616"/>
        <dbReference type="ChEBI" id="CHEBI:33019"/>
        <dbReference type="ChEBI" id="CHEBI:58095"/>
        <dbReference type="ChEBI" id="CHEBI:78442"/>
        <dbReference type="ChEBI" id="CHEBI:78531"/>
        <dbReference type="ChEBI" id="CHEBI:456215"/>
        <dbReference type="EC" id="6.1.1.20"/>
    </reaction>
</comment>
<dbReference type="HAMAP" id="MF_00283">
    <property type="entry name" value="Phe_tRNA_synth_beta1"/>
    <property type="match status" value="1"/>
</dbReference>
<evidence type="ECO:0000259" key="17">
    <source>
        <dbReference type="PROSITE" id="PS50886"/>
    </source>
</evidence>
<dbReference type="Gene3D" id="3.30.930.10">
    <property type="entry name" value="Bira Bifunctional Protein, Domain 2"/>
    <property type="match status" value="1"/>
</dbReference>
<comment type="similarity">
    <text evidence="2 15">Belongs to the phenylalanyl-tRNA synthetase beta subunit family. Type 1 subfamily.</text>
</comment>
<dbReference type="Gene3D" id="3.50.40.10">
    <property type="entry name" value="Phenylalanyl-trna Synthetase, Chain B, domain 3"/>
    <property type="match status" value="1"/>
</dbReference>
<evidence type="ECO:0000256" key="6">
    <source>
        <dbReference type="ARBA" id="ARBA00022598"/>
    </source>
</evidence>
<dbReference type="InterPro" id="IPR005147">
    <property type="entry name" value="tRNA_synthase_B5-dom"/>
</dbReference>
<dbReference type="GO" id="GO:0006432">
    <property type="term" value="P:phenylalanyl-tRNA aminoacylation"/>
    <property type="evidence" value="ECO:0007669"/>
    <property type="project" value="UniProtKB-UniRule"/>
</dbReference>
<dbReference type="InterPro" id="IPR004532">
    <property type="entry name" value="Phe-tRNA-ligase_IIc_bsu_bact"/>
</dbReference>
<keyword evidence="9 15" id="KW-0067">ATP-binding</keyword>
<evidence type="ECO:0000256" key="4">
    <source>
        <dbReference type="ARBA" id="ARBA00022490"/>
    </source>
</evidence>
<name>G7V998_THELD</name>
<keyword evidence="13 15" id="KW-0030">Aminoacyl-tRNA synthetase</keyword>
<dbReference type="Pfam" id="PF03484">
    <property type="entry name" value="B5"/>
    <property type="match status" value="1"/>
</dbReference>
<dbReference type="SUPFAM" id="SSF46955">
    <property type="entry name" value="Putative DNA-binding domain"/>
    <property type="match status" value="1"/>
</dbReference>
<evidence type="ECO:0000259" key="18">
    <source>
        <dbReference type="PROSITE" id="PS51447"/>
    </source>
</evidence>
<dbReference type="PANTHER" id="PTHR10947:SF0">
    <property type="entry name" value="PHENYLALANINE--TRNA LIGASE BETA SUBUNIT"/>
    <property type="match status" value="1"/>
</dbReference>
<dbReference type="GO" id="GO:0004826">
    <property type="term" value="F:phenylalanine-tRNA ligase activity"/>
    <property type="evidence" value="ECO:0007669"/>
    <property type="project" value="UniProtKB-UniRule"/>
</dbReference>
<dbReference type="EMBL" id="CP003096">
    <property type="protein sequence ID" value="AER66467.1"/>
    <property type="molecule type" value="Genomic_DNA"/>
</dbReference>
<dbReference type="Pfam" id="PF03483">
    <property type="entry name" value="B3_4"/>
    <property type="match status" value="1"/>
</dbReference>
<evidence type="ECO:0000256" key="9">
    <source>
        <dbReference type="ARBA" id="ARBA00022840"/>
    </source>
</evidence>
<evidence type="ECO:0000256" key="5">
    <source>
        <dbReference type="ARBA" id="ARBA00022555"/>
    </source>
</evidence>
<dbReference type="CDD" id="cd00769">
    <property type="entry name" value="PheRS_beta_core"/>
    <property type="match status" value="1"/>
</dbReference>
<evidence type="ECO:0000256" key="15">
    <source>
        <dbReference type="HAMAP-Rule" id="MF_00283"/>
    </source>
</evidence>
<dbReference type="Gene3D" id="2.40.50.140">
    <property type="entry name" value="Nucleic acid-binding proteins"/>
    <property type="match status" value="1"/>
</dbReference>
<evidence type="ECO:0000256" key="12">
    <source>
        <dbReference type="ARBA" id="ARBA00022917"/>
    </source>
</evidence>
<feature type="domain" description="TRNA-binding" evidence="17">
    <location>
        <begin position="40"/>
        <end position="150"/>
    </location>
</feature>
<protein>
    <recommendedName>
        <fullName evidence="15">Phenylalanine--tRNA ligase beta subunit</fullName>
        <ecNumber evidence="15">6.1.1.20</ecNumber>
    </recommendedName>
    <alternativeName>
        <fullName evidence="15">Phenylalanyl-tRNA synthetase beta subunit</fullName>
        <shortName evidence="15">PheRS</shortName>
    </alternativeName>
</protein>
<keyword evidence="11 16" id="KW-0694">RNA-binding</keyword>
<feature type="domain" description="FDX-ACB" evidence="18">
    <location>
        <begin position="708"/>
        <end position="800"/>
    </location>
</feature>
<evidence type="ECO:0000313" key="20">
    <source>
        <dbReference type="EMBL" id="AER66467.1"/>
    </source>
</evidence>
<evidence type="ECO:0000256" key="2">
    <source>
        <dbReference type="ARBA" id="ARBA00008653"/>
    </source>
</evidence>
<evidence type="ECO:0000256" key="7">
    <source>
        <dbReference type="ARBA" id="ARBA00022723"/>
    </source>
</evidence>
<dbReference type="STRING" id="580340.Tlie_0734"/>
<feature type="binding site" evidence="15">
    <location>
        <position position="464"/>
    </location>
    <ligand>
        <name>Mg(2+)</name>
        <dbReference type="ChEBI" id="CHEBI:18420"/>
        <note>shared with alpha subunit</note>
    </ligand>
</feature>
<evidence type="ECO:0000256" key="13">
    <source>
        <dbReference type="ARBA" id="ARBA00023146"/>
    </source>
</evidence>
<evidence type="ECO:0000256" key="11">
    <source>
        <dbReference type="ARBA" id="ARBA00022884"/>
    </source>
</evidence>
<evidence type="ECO:0000256" key="10">
    <source>
        <dbReference type="ARBA" id="ARBA00022842"/>
    </source>
</evidence>
<dbReference type="CDD" id="cd02796">
    <property type="entry name" value="tRNA_bind_bactPheRS"/>
    <property type="match status" value="1"/>
</dbReference>
<dbReference type="SUPFAM" id="SSF56037">
    <property type="entry name" value="PheT/TilS domain"/>
    <property type="match status" value="1"/>
</dbReference>
<dbReference type="InterPro" id="IPR033714">
    <property type="entry name" value="tRNA_bind_bactPheRS"/>
</dbReference>
<sequence length="800" mass="89528">MKISWNWLREELKIDVDEVEQVAERLTETGSEVEAVERPVPLLKGVVTARVKRIEPHPSNANLLVARLDTGMGEATCVTAAKNLKDDDVVPYAALGATIADGTVMGHREFDGVLSEGMMLSAEEIGLPDIADEFGILRLPKDEKLGRDVREVLGLDDYVLDISITPSRGDLLSVRGLAKEVSAILDIPMKELDASISQESLGNEILKEFKGITLKDDGCSVYALGFADNVRIAPSPIRERVKLSLLGMRPINNVVDATNLVMLYLGQPLHAFDYDLLPDKEITVRCAYDGEKIVTLDGKERHLTPEDLLITSGGIPVALAGVMGGENTEINENTKRIALESANFDSIRVSKTYRRLGLPSEAAYRFARKVDPAKVSIALHKTFEYLSKWGAARPLGEILERLGDEKPRYVELTKKKLKKVLLLEDMDLASDILGRLGFVETSRDEDKRIFQVPSFRPDISIEEDLIEEVGRIWGYDKMESRLPAVTRKPGDITERMRTERQLRNVAMGRGYVEVITYSFVSPDMLRTLRIPDNSVLASYVALSNPLSRDQSIMRTSLAFGLVKAAVANIRNGWRKPIRMFEIGKVFHLEEGTELGVREHLRLGGIVCPGKDPRSVWEKQEDDFFSVKADIVALAEARGVSLEFVKGEYPFGHRGQTAHILYGDQTIGYLCRLKPKIAEELSLPEPVLLFEVDLEVLERSKARSFGKADKYPAVYRDISILIDKDTTVQKVKEDIKGLASQYVRSIRLFDVYEGKGVPEGKVSVAFTLEYRSEEVTLRDEEVDRAHMDLRKALQKKGYVLR</sequence>
<feature type="binding site" evidence="15">
    <location>
        <position position="458"/>
    </location>
    <ligand>
        <name>Mg(2+)</name>
        <dbReference type="ChEBI" id="CHEBI:18420"/>
        <note>shared with alpha subunit</note>
    </ligand>
</feature>
<comment type="cofactor">
    <cofactor evidence="15">
        <name>Mg(2+)</name>
        <dbReference type="ChEBI" id="CHEBI:18420"/>
    </cofactor>
    <text evidence="15">Binds 2 magnesium ions per tetramer.</text>
</comment>
<dbReference type="eggNOG" id="COG0072">
    <property type="taxonomic scope" value="Bacteria"/>
</dbReference>
<dbReference type="PANTHER" id="PTHR10947">
    <property type="entry name" value="PHENYLALANYL-TRNA SYNTHETASE BETA CHAIN AND LEUCINE-RICH REPEAT-CONTAINING PROTEIN 47"/>
    <property type="match status" value="1"/>
</dbReference>
<evidence type="ECO:0000256" key="14">
    <source>
        <dbReference type="ARBA" id="ARBA00049255"/>
    </source>
</evidence>
<keyword evidence="4 15" id="KW-0963">Cytoplasm</keyword>
<dbReference type="KEGG" id="tli:Tlie_0734"/>
<comment type="subunit">
    <text evidence="3 15">Tetramer of two alpha and two beta subunits.</text>
</comment>
<dbReference type="SUPFAM" id="SSF55681">
    <property type="entry name" value="Class II aaRS and biotin synthetases"/>
    <property type="match status" value="1"/>
</dbReference>
<dbReference type="InterPro" id="IPR009061">
    <property type="entry name" value="DNA-bd_dom_put_sf"/>
</dbReference>
<dbReference type="SUPFAM" id="SSF50249">
    <property type="entry name" value="Nucleic acid-binding proteins"/>
    <property type="match status" value="1"/>
</dbReference>
<comment type="subcellular location">
    <subcellularLocation>
        <location evidence="1 15">Cytoplasm</location>
    </subcellularLocation>
</comment>
<evidence type="ECO:0000256" key="16">
    <source>
        <dbReference type="PROSITE-ProRule" id="PRU00209"/>
    </source>
</evidence>
<dbReference type="NCBIfam" id="TIGR00472">
    <property type="entry name" value="pheT_bact"/>
    <property type="match status" value="1"/>
</dbReference>
<dbReference type="Pfam" id="PF17759">
    <property type="entry name" value="tRNA_synthFbeta"/>
    <property type="match status" value="1"/>
</dbReference>
<dbReference type="InterPro" id="IPR045060">
    <property type="entry name" value="Phe-tRNA-ligase_IIc_bsu"/>
</dbReference>
<dbReference type="InterPro" id="IPR041616">
    <property type="entry name" value="PheRS_beta_core"/>
</dbReference>
<dbReference type="FunFam" id="3.30.70.380:FF:000001">
    <property type="entry name" value="Phenylalanine--tRNA ligase beta subunit"/>
    <property type="match status" value="1"/>
</dbReference>
<keyword evidence="7 15" id="KW-0479">Metal-binding</keyword>
<keyword evidence="10 15" id="KW-0460">Magnesium</keyword>
<dbReference type="Proteomes" id="UP000005868">
    <property type="component" value="Chromosome"/>
</dbReference>
<evidence type="ECO:0000256" key="1">
    <source>
        <dbReference type="ARBA" id="ARBA00004496"/>
    </source>
</evidence>
<dbReference type="SMART" id="SM00873">
    <property type="entry name" value="B3_4"/>
    <property type="match status" value="1"/>
</dbReference>
<dbReference type="HOGENOM" id="CLU_016891_0_0_0"/>
<dbReference type="GO" id="GO:0009328">
    <property type="term" value="C:phenylalanine-tRNA ligase complex"/>
    <property type="evidence" value="ECO:0007669"/>
    <property type="project" value="TreeGrafter"/>
</dbReference>
<accession>G7V998</accession>
<dbReference type="GO" id="GO:0000049">
    <property type="term" value="F:tRNA binding"/>
    <property type="evidence" value="ECO:0007669"/>
    <property type="project" value="UniProtKB-UniRule"/>
</dbReference>
<dbReference type="OrthoDB" id="9805455at2"/>
<evidence type="ECO:0000259" key="19">
    <source>
        <dbReference type="PROSITE" id="PS51483"/>
    </source>
</evidence>
<dbReference type="PROSITE" id="PS51447">
    <property type="entry name" value="FDX_ACB"/>
    <property type="match status" value="1"/>
</dbReference>
<dbReference type="InterPro" id="IPR005121">
    <property type="entry name" value="Fdx_antiC-bd"/>
</dbReference>
<dbReference type="GO" id="GO:0005524">
    <property type="term" value="F:ATP binding"/>
    <property type="evidence" value="ECO:0007669"/>
    <property type="project" value="UniProtKB-UniRule"/>
</dbReference>
<feature type="domain" description="B5" evidence="19">
    <location>
        <begin position="405"/>
        <end position="480"/>
    </location>
</feature>
<keyword evidence="6 15" id="KW-0436">Ligase</keyword>
<proteinExistence type="inferred from homology"/>
<evidence type="ECO:0000256" key="8">
    <source>
        <dbReference type="ARBA" id="ARBA00022741"/>
    </source>
</evidence>
<dbReference type="InterPro" id="IPR045864">
    <property type="entry name" value="aa-tRNA-synth_II/BPL/LPL"/>
</dbReference>
<dbReference type="Pfam" id="PF03147">
    <property type="entry name" value="FDX-ACB"/>
    <property type="match status" value="1"/>
</dbReference>
<keyword evidence="12 15" id="KW-0648">Protein biosynthesis</keyword>
<dbReference type="Pfam" id="PF01588">
    <property type="entry name" value="tRNA_bind"/>
    <property type="match status" value="1"/>
</dbReference>
<feature type="binding site" evidence="15">
    <location>
        <position position="468"/>
    </location>
    <ligand>
        <name>Mg(2+)</name>
        <dbReference type="ChEBI" id="CHEBI:18420"/>
        <note>shared with alpha subunit</note>
    </ligand>
</feature>
<organism evidence="20 21">
    <name type="scientific">Thermovirga lienii (strain ATCC BAA-1197 / DSM 17291 / Cas60314)</name>
    <dbReference type="NCBI Taxonomy" id="580340"/>
    <lineage>
        <taxon>Bacteria</taxon>
        <taxon>Thermotogati</taxon>
        <taxon>Synergistota</taxon>
        <taxon>Synergistia</taxon>
        <taxon>Synergistales</taxon>
        <taxon>Thermovirgaceae</taxon>
        <taxon>Thermovirga</taxon>
    </lineage>
</organism>
<evidence type="ECO:0000313" key="21">
    <source>
        <dbReference type="Proteomes" id="UP000005868"/>
    </source>
</evidence>
<dbReference type="PROSITE" id="PS51483">
    <property type="entry name" value="B5"/>
    <property type="match status" value="1"/>
</dbReference>
<dbReference type="SMART" id="SM00874">
    <property type="entry name" value="B5"/>
    <property type="match status" value="1"/>
</dbReference>
<dbReference type="eggNOG" id="COG0073">
    <property type="taxonomic scope" value="Bacteria"/>
</dbReference>
<dbReference type="InterPro" id="IPR002547">
    <property type="entry name" value="tRNA-bd_dom"/>
</dbReference>
<dbReference type="SMART" id="SM00896">
    <property type="entry name" value="FDX-ACB"/>
    <property type="match status" value="1"/>
</dbReference>
<evidence type="ECO:0000256" key="3">
    <source>
        <dbReference type="ARBA" id="ARBA00011209"/>
    </source>
</evidence>
<reference evidence="21" key="1">
    <citation type="submission" date="2011-10" db="EMBL/GenBank/DDBJ databases">
        <title>The complete genome of chromosome of Thermovirga lienii DSM 17291.</title>
        <authorList>
            <consortium name="US DOE Joint Genome Institute (JGI-PGF)"/>
            <person name="Lucas S."/>
            <person name="Copeland A."/>
            <person name="Lapidus A."/>
            <person name="Glavina del Rio T."/>
            <person name="Dalin E."/>
            <person name="Tice H."/>
            <person name="Bruce D."/>
            <person name="Goodwin L."/>
            <person name="Pitluck S."/>
            <person name="Peters L."/>
            <person name="Mikhailova N."/>
            <person name="Saunders E."/>
            <person name="Kyrpides N."/>
            <person name="Mavromatis K."/>
            <person name="Ivanova N."/>
            <person name="Last F.I."/>
            <person name="Brettin T."/>
            <person name="Detter J.C."/>
            <person name="Han C."/>
            <person name="Larimer F."/>
            <person name="Land M."/>
            <person name="Hauser L."/>
            <person name="Markowitz V."/>
            <person name="Cheng J.-F."/>
            <person name="Hugenholtz P."/>
            <person name="Woyke T."/>
            <person name="Wu D."/>
            <person name="Spring S."/>
            <person name="Schroeder M."/>
            <person name="Brambilla E.-M."/>
            <person name="Klenk H.-P."/>
            <person name="Eisen J.A."/>
        </authorList>
    </citation>
    <scope>NUCLEOTIDE SEQUENCE [LARGE SCALE GENOMIC DNA]</scope>
    <source>
        <strain evidence="21">ATCC BAA-1197 / DSM 17291 / Cas60314</strain>
    </source>
</reference>
<dbReference type="SUPFAM" id="SSF54991">
    <property type="entry name" value="Anticodon-binding domain of PheRS"/>
    <property type="match status" value="1"/>
</dbReference>